<evidence type="ECO:0000256" key="3">
    <source>
        <dbReference type="ARBA" id="ARBA00022989"/>
    </source>
</evidence>
<dbReference type="EMBL" id="CP075866">
    <property type="protein sequence ID" value="QYS98661.1"/>
    <property type="molecule type" value="Genomic_DNA"/>
</dbReference>
<keyword evidence="3 6" id="KW-1133">Transmembrane helix</keyword>
<evidence type="ECO:0000256" key="6">
    <source>
        <dbReference type="SAM" id="Phobius"/>
    </source>
</evidence>
<feature type="region of interest" description="Disordered" evidence="5">
    <location>
        <begin position="49"/>
        <end position="104"/>
    </location>
</feature>
<evidence type="ECO:0000256" key="2">
    <source>
        <dbReference type="ARBA" id="ARBA00022692"/>
    </source>
</evidence>
<feature type="transmembrane region" description="Helical" evidence="6">
    <location>
        <begin position="424"/>
        <end position="445"/>
    </location>
</feature>
<keyword evidence="8" id="KW-1185">Reference proteome</keyword>
<dbReference type="InterPro" id="IPR007300">
    <property type="entry name" value="CidB/LrgB"/>
</dbReference>
<gene>
    <name evidence="7" type="ORF">H0G86_005829</name>
</gene>
<evidence type="ECO:0000256" key="4">
    <source>
        <dbReference type="ARBA" id="ARBA00023136"/>
    </source>
</evidence>
<keyword evidence="4 6" id="KW-0472">Membrane</keyword>
<reference evidence="7 8" key="1">
    <citation type="journal article" date="2021" name="BMC Genomics">
        <title>Telomere-to-telomere genome assembly of asparaginase-producing Trichoderma simmonsii.</title>
        <authorList>
            <person name="Chung D."/>
            <person name="Kwon Y.M."/>
            <person name="Yang Y."/>
        </authorList>
    </citation>
    <scope>NUCLEOTIDE SEQUENCE [LARGE SCALE GENOMIC DNA]</scope>
    <source>
        <strain evidence="7 8">GH-Sj1</strain>
    </source>
</reference>
<feature type="transmembrane region" description="Helical" evidence="6">
    <location>
        <begin position="180"/>
        <end position="197"/>
    </location>
</feature>
<evidence type="ECO:0000313" key="7">
    <source>
        <dbReference type="EMBL" id="QYS98661.1"/>
    </source>
</evidence>
<organism evidence="7 8">
    <name type="scientific">Trichoderma simmonsii</name>
    <dbReference type="NCBI Taxonomy" id="1491479"/>
    <lineage>
        <taxon>Eukaryota</taxon>
        <taxon>Fungi</taxon>
        <taxon>Dikarya</taxon>
        <taxon>Ascomycota</taxon>
        <taxon>Pezizomycotina</taxon>
        <taxon>Sordariomycetes</taxon>
        <taxon>Hypocreomycetidae</taxon>
        <taxon>Hypocreales</taxon>
        <taxon>Hypocreaceae</taxon>
        <taxon>Trichoderma</taxon>
    </lineage>
</organism>
<feature type="transmembrane region" description="Helical" evidence="6">
    <location>
        <begin position="119"/>
        <end position="137"/>
    </location>
</feature>
<dbReference type="PANTHER" id="PTHR30249">
    <property type="entry name" value="PUTATIVE SEROTONIN TRANSPORTER"/>
    <property type="match status" value="1"/>
</dbReference>
<evidence type="ECO:0000313" key="8">
    <source>
        <dbReference type="Proteomes" id="UP000826661"/>
    </source>
</evidence>
<proteinExistence type="predicted"/>
<feature type="transmembrane region" description="Helical" evidence="6">
    <location>
        <begin position="243"/>
        <end position="263"/>
    </location>
</feature>
<name>A0A8G0LAB9_9HYPO</name>
<keyword evidence="2 6" id="KW-0812">Transmembrane</keyword>
<evidence type="ECO:0008006" key="9">
    <source>
        <dbReference type="Google" id="ProtNLM"/>
    </source>
</evidence>
<feature type="transmembrane region" description="Helical" evidence="6">
    <location>
        <begin position="452"/>
        <end position="472"/>
    </location>
</feature>
<dbReference type="GO" id="GO:0016020">
    <property type="term" value="C:membrane"/>
    <property type="evidence" value="ECO:0007669"/>
    <property type="project" value="UniProtKB-SubCell"/>
</dbReference>
<protein>
    <recommendedName>
        <fullName evidence="9">LrgB-like protein</fullName>
    </recommendedName>
</protein>
<evidence type="ECO:0000256" key="1">
    <source>
        <dbReference type="ARBA" id="ARBA00004141"/>
    </source>
</evidence>
<evidence type="ECO:0000256" key="5">
    <source>
        <dbReference type="SAM" id="MobiDB-lite"/>
    </source>
</evidence>
<sequence length="485" mass="51803">MIMLDQEEMLNGGEIGRVIGSFLATNIVSWVAVFLLSVVAIDGVAKLTSQSPSRKGSICSKKSIAPSSTDDGVSSAEFEDDAEKKRARCSQDQETSNNEHPDPYYHDESSSWGFFTRHFPILLSLTLVFLVGIPLTITMHEERFFDGFTLWFIWISSVRSQRAFKKSQICTFSTPLKRGLATLMNPVLLTTLFMTGYTRAKASILGSGGLARTLKKFSGGSPIYALWTASIGNTPLPNNPSGWYGAGDAALSILECGILVWGFKLSECRRQIFSTAGLLAIILCTIAAAANTFLSVLVSRAIGLHAFEALSFAARSTTLALAKPATEAIGGNSPVNAMLVVSNGILGQLVYPFVLDKLGVSKQDGGDIVVADTQESVTDESTPIQALSSRNPISLNTNSTSIPAPLPVIPKSWHQNISTADSPVTVAAGIAIGINGAAMGVSYLYETRSRAAPYAALSMMVFGVMTVVFTTVEPFKSTLISLASR</sequence>
<comment type="subcellular location">
    <subcellularLocation>
        <location evidence="1">Membrane</location>
        <topology evidence="1">Multi-pass membrane protein</topology>
    </subcellularLocation>
</comment>
<feature type="transmembrane region" description="Helical" evidence="6">
    <location>
        <begin position="27"/>
        <end position="45"/>
    </location>
</feature>
<dbReference type="AlphaFoldDB" id="A0A8G0LAB9"/>
<accession>A0A8G0LAB9</accession>
<feature type="transmembrane region" description="Helical" evidence="6">
    <location>
        <begin position="275"/>
        <end position="298"/>
    </location>
</feature>
<dbReference type="PANTHER" id="PTHR30249:SF0">
    <property type="entry name" value="PLASTIDAL GLYCOLATE_GLYCERATE TRANSLOCATOR 1, CHLOROPLASTIC"/>
    <property type="match status" value="1"/>
</dbReference>
<dbReference type="Pfam" id="PF04172">
    <property type="entry name" value="LrgB"/>
    <property type="match status" value="2"/>
</dbReference>
<dbReference type="Proteomes" id="UP000826661">
    <property type="component" value="Chromosome III"/>
</dbReference>